<dbReference type="PANTHER" id="PTHR28608:SF1">
    <property type="entry name" value="INTEGRATOR COMPLEX SUBUNIT 2"/>
    <property type="match status" value="1"/>
</dbReference>
<gene>
    <name evidence="5" type="primary">LOC113796425</name>
</gene>
<keyword evidence="4" id="KW-1185">Reference proteome</keyword>
<dbReference type="GO" id="GO:0034472">
    <property type="term" value="P:snRNA 3'-end processing"/>
    <property type="evidence" value="ECO:0007669"/>
    <property type="project" value="TreeGrafter"/>
</dbReference>
<name>A0A6P6YAM3_DERPT</name>
<dbReference type="GO" id="GO:0032039">
    <property type="term" value="C:integrator complex"/>
    <property type="evidence" value="ECO:0007669"/>
    <property type="project" value="InterPro"/>
</dbReference>
<accession>A0A6P6YAM3</accession>
<sequence>MSIPSTKCFDLIQTLNFDQLDQLSTKDLRYILPCLVRMCHCDTIDSSRKWLDNRRKLKRILITFPEANDLRQILSIDYVQLESEVKKDLQLRLKSSNQPQPHETYLLSSIFKTFNLSTNDSYNNNEHYLIKIFEQNNQNQLIRMKLILNELLTLIIYLKNQSYQLMNVQCPVQSELFDQDIYLDEIVDLLYFAISEMPNTLQLFEIVETLLLVKNGQQIIVRLVGNFSESFHEICSTLIQNSDQNLIEEQNFLSINRVQVLRKLCQMNQSESLSIRNEAIELCRMPNLIVMLTLDHLKLHDNLNETSTTTTTTNSDVLSFLSGILLSNDDKIRQWFSQYIKRKNLDQSIQTNCFLEFREQLLRRFRLITDAMMNLSNNSLTTTTTNGTSNQQMKIEESIITEACLMLRLYCALRGVAMMKLNDDETQAISKMIVCRPPPHIDIGVRFVSVGLCMILAFPQMIISQESEIIEWIKWLVKEENYFGQKANTRASFGEMLLLIAIFFHSNQLTQIGELVSSTIGIKHSSRTNDLTLIKHIFIQDIFTEQTVTSHAIKVPVTKNLNDSITGALPIHCIYQLLKSRAFTKNKVPIKNWIFQQLCNCRPPIHHILPSLIEAYVNSILLPTSQSAHMTNEPIAEEDLIKVFQRDVYSFEPEQKNDRKQQQQQSGGEDSTDNDDNDDDSMMMDNSSDLDEQMDIDDDETEDEMDDNDDTNVKNLNSNENQVSCLLTSQLLFLYYVLLYEDVRLSNIRNVDRPSLTYTNEFMSRLPIFYLIQRTQTCPKEYGLLRPPLLRLISFHYPHLCLVRDWLPRPNFSVQNHRSLFQSNDRYQIKQIIVHRKRLRKLFQKCLHSFKEKLYNQNRESFYYLEQLIKLPDELLWPFATDFIQLLPCILDVDTPKKILLLIRKIWFRLNYIFPTKLWVMTVNILRCESSTNGLLLLSNKWNQQTWEDLVMNPNFLFRCDQRVFRIPELMEIHLHILDGILSASKIRCIHHNMECISRHTSDDEKKKREELSRIYNLTWDSASIQMLLDCCSTQIDQNVREKFYQQQQQSLDVSKQSSILNQQIDCLLSNRREIQGLICTHLHQCFIADWNLAKTVSTQGYDPEFLTMAVAGIPSLHICLDFIPDILQYTDLNKQSFAIDLASHLCCQYPIPRSFSIAKLCFEFANTHLSLLPNEKLCQFYLSILPALERMIQTFPPLIEGFLKLLIRLGQRNQSISASKPGSKFLLNSFDQFLYRSSEADSSPLPMITNDGNNQSSSLSIQKKYSKSKLIDMTWLDFNKNIMKKLSPEESLSLAIQKTFAMVCQLNSLNRIYRDKTI</sequence>
<evidence type="ECO:0000256" key="2">
    <source>
        <dbReference type="ARBA" id="ARBA00006705"/>
    </source>
</evidence>
<dbReference type="GeneID" id="113796425"/>
<evidence type="ECO:0000256" key="1">
    <source>
        <dbReference type="ARBA" id="ARBA00004123"/>
    </source>
</evidence>
<reference evidence="5" key="1">
    <citation type="submission" date="2025-08" db="UniProtKB">
        <authorList>
            <consortium name="RefSeq"/>
        </authorList>
    </citation>
    <scope>IDENTIFICATION</scope>
    <source>
        <strain evidence="5">Airmid</strain>
    </source>
</reference>
<dbReference type="PRINTS" id="PR02105">
    <property type="entry name" value="INTSUBUNIT2"/>
</dbReference>
<protein>
    <submittedName>
        <fullName evidence="5">Integrator complex subunit 2-like</fullName>
    </submittedName>
</protein>
<dbReference type="RefSeq" id="XP_027202498.1">
    <property type="nucleotide sequence ID" value="XM_027346697.1"/>
</dbReference>
<dbReference type="CTD" id="57508"/>
<keyword evidence="3" id="KW-0539">Nucleus</keyword>
<dbReference type="PANTHER" id="PTHR28608">
    <property type="entry name" value="INTEGRATOR COMPLEX SUBUNIT 2"/>
    <property type="match status" value="1"/>
</dbReference>
<evidence type="ECO:0000313" key="4">
    <source>
        <dbReference type="Proteomes" id="UP000515146"/>
    </source>
</evidence>
<dbReference type="InParanoid" id="A0A6P6YAM3"/>
<evidence type="ECO:0000256" key="3">
    <source>
        <dbReference type="ARBA" id="ARBA00023242"/>
    </source>
</evidence>
<proteinExistence type="inferred from homology"/>
<organism evidence="4 5">
    <name type="scientific">Dermatophagoides pteronyssinus</name>
    <name type="common">European house dust mite</name>
    <dbReference type="NCBI Taxonomy" id="6956"/>
    <lineage>
        <taxon>Eukaryota</taxon>
        <taxon>Metazoa</taxon>
        <taxon>Ecdysozoa</taxon>
        <taxon>Arthropoda</taxon>
        <taxon>Chelicerata</taxon>
        <taxon>Arachnida</taxon>
        <taxon>Acari</taxon>
        <taxon>Acariformes</taxon>
        <taxon>Sarcoptiformes</taxon>
        <taxon>Astigmata</taxon>
        <taxon>Psoroptidia</taxon>
        <taxon>Analgoidea</taxon>
        <taxon>Pyroglyphidae</taxon>
        <taxon>Dermatophagoidinae</taxon>
        <taxon>Dermatophagoides</taxon>
    </lineage>
</organism>
<comment type="subcellular location">
    <subcellularLocation>
        <location evidence="1">Nucleus</location>
    </subcellularLocation>
</comment>
<dbReference type="KEGG" id="dpte:113796425"/>
<dbReference type="OrthoDB" id="70899at2759"/>
<dbReference type="InterPro" id="IPR026236">
    <property type="entry name" value="Int2_metazoa"/>
</dbReference>
<dbReference type="OMA" id="QFPQFFN"/>
<dbReference type="Pfam" id="PF14750">
    <property type="entry name" value="INTS2"/>
    <property type="match status" value="1"/>
</dbReference>
<evidence type="ECO:0000313" key="5">
    <source>
        <dbReference type="RefSeq" id="XP_027202498.1"/>
    </source>
</evidence>
<comment type="similarity">
    <text evidence="2">Belongs to the Integrator subunit 2 family.</text>
</comment>
<dbReference type="InterPro" id="IPR029321">
    <property type="entry name" value="INTS2"/>
</dbReference>
<dbReference type="FunCoup" id="A0A6P6YAM3">
    <property type="interactions" value="2204"/>
</dbReference>
<dbReference type="Proteomes" id="UP000515146">
    <property type="component" value="Unplaced"/>
</dbReference>